<dbReference type="Proteomes" id="UP000780801">
    <property type="component" value="Unassembled WGS sequence"/>
</dbReference>
<comment type="caution">
    <text evidence="1">The sequence shown here is derived from an EMBL/GenBank/DDBJ whole genome shotgun (WGS) entry which is preliminary data.</text>
</comment>
<dbReference type="Gene3D" id="2.70.50.70">
    <property type="match status" value="1"/>
</dbReference>
<keyword evidence="2" id="KW-1185">Reference proteome</keyword>
<accession>A0A9P6KDP5</accession>
<evidence type="ECO:0000313" key="1">
    <source>
        <dbReference type="EMBL" id="KAF9581679.1"/>
    </source>
</evidence>
<dbReference type="PANTHER" id="PTHR36182:SF1">
    <property type="entry name" value="PROTEIN, PUTATIVE (AFU_ORTHOLOGUE AFUA_6G10930)-RELATED"/>
    <property type="match status" value="1"/>
</dbReference>
<dbReference type="EMBL" id="JAABOA010001372">
    <property type="protein sequence ID" value="KAF9581679.1"/>
    <property type="molecule type" value="Genomic_DNA"/>
</dbReference>
<evidence type="ECO:0000313" key="2">
    <source>
        <dbReference type="Proteomes" id="UP000780801"/>
    </source>
</evidence>
<protein>
    <recommendedName>
        <fullName evidence="3">Lytic polysaccharide monooxygenase</fullName>
    </recommendedName>
</protein>
<proteinExistence type="predicted"/>
<gene>
    <name evidence="1" type="ORF">BGW38_001215</name>
</gene>
<organism evidence="1 2">
    <name type="scientific">Lunasporangiospora selenospora</name>
    <dbReference type="NCBI Taxonomy" id="979761"/>
    <lineage>
        <taxon>Eukaryota</taxon>
        <taxon>Fungi</taxon>
        <taxon>Fungi incertae sedis</taxon>
        <taxon>Mucoromycota</taxon>
        <taxon>Mortierellomycotina</taxon>
        <taxon>Mortierellomycetes</taxon>
        <taxon>Mortierellales</taxon>
        <taxon>Mortierellaceae</taxon>
        <taxon>Lunasporangiospora</taxon>
    </lineage>
</organism>
<dbReference type="PANTHER" id="PTHR36182">
    <property type="entry name" value="PROTEIN, PUTATIVE (AFU_ORTHOLOGUE AFUA_6G10930)-RELATED"/>
    <property type="match status" value="1"/>
</dbReference>
<name>A0A9P6KDP5_9FUNG</name>
<sequence>MPRGGISTKQYDGKILGPISSAADKTMPCNGYTTGPVTTMKAGQVINVRFWVSELRGDRLKTLPPINGDEVRQGRHGGGSCEFSLSTDGGKTFHLIGKYTKTCPDVYAEWPVKIPDSAPNCDTPGQCLFVWSWIAGNVPQFYQNCADIKLIGKEGGTLPKTGITIVNVPGKKKGVKAKGDGTNSRSKGPNKAEVEVNLKGVWN</sequence>
<reference evidence="1" key="1">
    <citation type="journal article" date="2020" name="Fungal Divers.">
        <title>Resolving the Mortierellaceae phylogeny through synthesis of multi-gene phylogenetics and phylogenomics.</title>
        <authorList>
            <person name="Vandepol N."/>
            <person name="Liber J."/>
            <person name="Desiro A."/>
            <person name="Na H."/>
            <person name="Kennedy M."/>
            <person name="Barry K."/>
            <person name="Grigoriev I.V."/>
            <person name="Miller A.N."/>
            <person name="O'Donnell K."/>
            <person name="Stajich J.E."/>
            <person name="Bonito G."/>
        </authorList>
    </citation>
    <scope>NUCLEOTIDE SEQUENCE</scope>
    <source>
        <strain evidence="1">KOD1015</strain>
    </source>
</reference>
<dbReference type="AlphaFoldDB" id="A0A9P6KDP5"/>
<evidence type="ECO:0008006" key="3">
    <source>
        <dbReference type="Google" id="ProtNLM"/>
    </source>
</evidence>
<dbReference type="OrthoDB" id="2342176at2759"/>